<dbReference type="OrthoDB" id="5150166at2759"/>
<dbReference type="PANTHER" id="PTHR35339:SF4">
    <property type="entry name" value="LINALOOL DEHYDRATASE_ISOMERASE DOMAIN-CONTAINING PROTEIN"/>
    <property type="match status" value="1"/>
</dbReference>
<dbReference type="Proteomes" id="UP000077266">
    <property type="component" value="Unassembled WGS sequence"/>
</dbReference>
<organism evidence="2 3">
    <name type="scientific">Exidia glandulosa HHB12029</name>
    <dbReference type="NCBI Taxonomy" id="1314781"/>
    <lineage>
        <taxon>Eukaryota</taxon>
        <taxon>Fungi</taxon>
        <taxon>Dikarya</taxon>
        <taxon>Basidiomycota</taxon>
        <taxon>Agaricomycotina</taxon>
        <taxon>Agaricomycetes</taxon>
        <taxon>Auriculariales</taxon>
        <taxon>Exidiaceae</taxon>
        <taxon>Exidia</taxon>
    </lineage>
</organism>
<keyword evidence="3" id="KW-1185">Reference proteome</keyword>
<evidence type="ECO:0000313" key="2">
    <source>
        <dbReference type="EMBL" id="KZV79096.1"/>
    </source>
</evidence>
<dbReference type="STRING" id="1314781.A0A166NFA7"/>
<evidence type="ECO:0000259" key="1">
    <source>
        <dbReference type="Pfam" id="PF10022"/>
    </source>
</evidence>
<dbReference type="InterPro" id="IPR016624">
    <property type="entry name" value="UCP014753"/>
</dbReference>
<accession>A0A166NFA7</accession>
<dbReference type="AlphaFoldDB" id="A0A166NFA7"/>
<sequence>MPFTIQNELKTRDDLAKFLRSLLDPLAQHTSPGGALLTLGATGTHYDERAAQLEGFSRPLWGLGSLLAGGGTYDG</sequence>
<feature type="domain" description="DUF2264" evidence="1">
    <location>
        <begin position="11"/>
        <end position="72"/>
    </location>
</feature>
<evidence type="ECO:0000313" key="3">
    <source>
        <dbReference type="Proteomes" id="UP000077266"/>
    </source>
</evidence>
<proteinExistence type="predicted"/>
<gene>
    <name evidence="2" type="ORF">EXIGLDRAFT_782809</name>
</gene>
<protein>
    <recommendedName>
        <fullName evidence="1">DUF2264 domain-containing protein</fullName>
    </recommendedName>
</protein>
<dbReference type="InParanoid" id="A0A166NFA7"/>
<dbReference type="PANTHER" id="PTHR35339">
    <property type="entry name" value="LINALOOL DEHYDRATASE_ISOMERASE DOMAIN-CONTAINING PROTEIN"/>
    <property type="match status" value="1"/>
</dbReference>
<name>A0A166NFA7_EXIGL</name>
<dbReference type="EMBL" id="KV426682">
    <property type="protein sequence ID" value="KZV79096.1"/>
    <property type="molecule type" value="Genomic_DNA"/>
</dbReference>
<dbReference type="Pfam" id="PF10022">
    <property type="entry name" value="DUF2264"/>
    <property type="match status" value="1"/>
</dbReference>
<dbReference type="InterPro" id="IPR049349">
    <property type="entry name" value="DUF2264_N"/>
</dbReference>
<feature type="non-terminal residue" evidence="2">
    <location>
        <position position="75"/>
    </location>
</feature>
<reference evidence="2 3" key="1">
    <citation type="journal article" date="2016" name="Mol. Biol. Evol.">
        <title>Comparative Genomics of Early-Diverging Mushroom-Forming Fungi Provides Insights into the Origins of Lignocellulose Decay Capabilities.</title>
        <authorList>
            <person name="Nagy L.G."/>
            <person name="Riley R."/>
            <person name="Tritt A."/>
            <person name="Adam C."/>
            <person name="Daum C."/>
            <person name="Floudas D."/>
            <person name="Sun H."/>
            <person name="Yadav J.S."/>
            <person name="Pangilinan J."/>
            <person name="Larsson K.H."/>
            <person name="Matsuura K."/>
            <person name="Barry K."/>
            <person name="Labutti K."/>
            <person name="Kuo R."/>
            <person name="Ohm R.A."/>
            <person name="Bhattacharya S.S."/>
            <person name="Shirouzu T."/>
            <person name="Yoshinaga Y."/>
            <person name="Martin F.M."/>
            <person name="Grigoriev I.V."/>
            <person name="Hibbett D.S."/>
        </authorList>
    </citation>
    <scope>NUCLEOTIDE SEQUENCE [LARGE SCALE GENOMIC DNA]</scope>
    <source>
        <strain evidence="2 3">HHB12029</strain>
    </source>
</reference>